<dbReference type="Gene3D" id="2.60.120.260">
    <property type="entry name" value="Galactose-binding domain-like"/>
    <property type="match status" value="1"/>
</dbReference>
<organism evidence="2 3">
    <name type="scientific">Acholeplasma oculi</name>
    <dbReference type="NCBI Taxonomy" id="35623"/>
    <lineage>
        <taxon>Bacteria</taxon>
        <taxon>Bacillati</taxon>
        <taxon>Mycoplasmatota</taxon>
        <taxon>Mollicutes</taxon>
        <taxon>Acholeplasmatales</taxon>
        <taxon>Acholeplasmataceae</taxon>
        <taxon>Acholeplasma</taxon>
    </lineage>
</organism>
<dbReference type="NCBIfam" id="TIGR03696">
    <property type="entry name" value="Rhs_assc_core"/>
    <property type="match status" value="1"/>
</dbReference>
<dbReference type="RefSeq" id="WP_045749890.1">
    <property type="nucleotide sequence ID" value="NZ_FUZK01000004.1"/>
</dbReference>
<evidence type="ECO:0000313" key="2">
    <source>
        <dbReference type="EMBL" id="CDR31481.1"/>
    </source>
</evidence>
<dbReference type="KEGG" id="aoc:Aocu_14080"/>
<feature type="transmembrane region" description="Helical" evidence="1">
    <location>
        <begin position="1312"/>
        <end position="1334"/>
    </location>
</feature>
<dbReference type="PATRIC" id="fig|35623.3.peg.1409"/>
<reference evidence="3" key="1">
    <citation type="submission" date="2014-05" db="EMBL/GenBank/DDBJ databases">
        <authorList>
            <person name="Kube M."/>
        </authorList>
    </citation>
    <scope>NUCLEOTIDE SEQUENCE [LARGE SCALE GENOMIC DNA]</scope>
</reference>
<dbReference type="InParanoid" id="A0A061AIM0"/>
<name>A0A061AIM0_9MOLU</name>
<feature type="transmembrane region" description="Helical" evidence="1">
    <location>
        <begin position="1216"/>
        <end position="1236"/>
    </location>
</feature>
<sequence>MKFIVYLSKCIECIEIEYENIYVSKDVNDSIHFKDGSFGNVNLSTGEFTFELPKFSSSSNYTPITFGGQLGRNGEGLLGYKFKSIYEYDFIKVKDTITLINYNGDKICFRLAEIAPFSYGYLAYVDNQRWLLVEFSDKYDLYAGSNFITYVKHYNHWVIRMHSMHQQTHRVIHNWSSNGQYTLNTIKTDQVDVVEENQKLKTLYFLNEKIHVENTYVSNRLTEFKVYLWDKSIVTSDEKILMNHLVFTYETVLNTYRVSEINNLITQEKIKIFYTNTTTNIVQRIEHIDKLTYTRVYNFDLVKKKFIINDQFNRQTTGYLDARNHMTRVMDGKRFTVLHKDNNKSKYHSDNRYNYIKNADFKEIDVNGIPLNWQVFDLQNDRVIHNQTVNGIANQHAFEFKPGSNLKRMSQTMQVFGSKNDCFVASLWINGLIGSRMTLSMTFISDTASDYHLTKEIIPYDNGWQVFTFEFETNINYNSILLSINYHNQTHAILVHDVRVYKVNQELNEIIAANGNPVIEYNQYNSIDQVTYPSGDYIKFQYYPDGQPSRMESLSKGSKTIKEFNESGNVIKETFIDVKGRIKTQEYLYTPNTNLLSESINELGEHTLYTYDRFNRLVDVVDPSGLGQYKAYDQLGRLSKLTKQLNHLKEDIRFKYTNTDKIQTISNVYKPMVEYGYTMYDLVNLIRIDDQILEKYKYETFINNHITDLVSEIQYGGLSSSNKHNYVYDEEGRLTDVFYNQNLESKYTYDDYGFLTKVQNHHIDMILNMDYDTRNHLSKIETMKNGVLDSKLSYQHTDLGVPKEKDVLIGTNLINYKYDKQDKINELDDKELKTSVYSSVAPIHYRKIYDDVGRIKSKTYNNLQQKYQYYEEDHKLNLTPTIETMIDGTQYIYSYDELGNLIFSVHIENENDILEMKSYVYDDFKRLVKESFYNNQNECLKSYTYAYDMDGNILEKSVEDHTGIVNRFVYTYSDSIKNRLNKITEFEGTVFKKESNLSYSTQTPFFPSSIDGEVITYKGREVSSYGNHLYTYNDQGIRIKKELYNLSTVYTLEGNKVIQSKYHDSATEDTVTIQYHYDELGQLFGLRYNEVDYIYQRDIFGSIMGIIDLEGKVFVSYTYNGFGEPSIDVQTEGMTLNDLVVASKLKDHNIYIYKGYIYDQDTKMYYLNSRYYHPSIGRFITPDDPSYLSVESINGLNLYAYCGNNPVMYSDGNGTIAVSVLLGTILIGALIGGVVGGGFEIGRQIIFEGDLNDWNKVGLAALSGAVSGALTAIPIPGTGFLSWVGTFALGAAGSLASGAITGTVDFSNPWSIALAIGIGGFANVAARGISNAILSNKAEVIFNQGSKAKSLAVQQLQGHARNMGSTALKGSMRNAFKGTSLATIKDLITNVNPFIRYGIYSSINSAAMSTFPYIFV</sequence>
<dbReference type="HOGENOM" id="CLU_253339_0_0_14"/>
<proteinExistence type="predicted"/>
<keyword evidence="1" id="KW-0812">Transmembrane</keyword>
<gene>
    <name evidence="2" type="ORF">Aocu_14080</name>
</gene>
<dbReference type="EMBL" id="LK028559">
    <property type="protein sequence ID" value="CDR31481.1"/>
    <property type="molecule type" value="Genomic_DNA"/>
</dbReference>
<dbReference type="PANTHER" id="PTHR32305">
    <property type="match status" value="1"/>
</dbReference>
<dbReference type="PANTHER" id="PTHR32305:SF15">
    <property type="entry name" value="PROTEIN RHSA-RELATED"/>
    <property type="match status" value="1"/>
</dbReference>
<dbReference type="InterPro" id="IPR050708">
    <property type="entry name" value="T6SS_VgrG/RHS"/>
</dbReference>
<protein>
    <submittedName>
        <fullName evidence="2">Rhs repeat-associated core protein</fullName>
    </submittedName>
</protein>
<accession>A0A061AIM0</accession>
<keyword evidence="1" id="KW-0472">Membrane</keyword>
<keyword evidence="1" id="KW-1133">Transmembrane helix</keyword>
<dbReference type="STRING" id="35623.Aocu_14080"/>
<dbReference type="OrthoDB" id="411402at2"/>
<dbReference type="Proteomes" id="UP000032434">
    <property type="component" value="Chromosome 1"/>
</dbReference>
<dbReference type="Gene3D" id="2.180.10.10">
    <property type="entry name" value="RHS repeat-associated core"/>
    <property type="match status" value="1"/>
</dbReference>
<keyword evidence="3" id="KW-1185">Reference proteome</keyword>
<evidence type="ECO:0000313" key="3">
    <source>
        <dbReference type="Proteomes" id="UP000032434"/>
    </source>
</evidence>
<dbReference type="InterPro" id="IPR022385">
    <property type="entry name" value="Rhs_assc_core"/>
</dbReference>
<feature type="transmembrane region" description="Helical" evidence="1">
    <location>
        <begin position="1281"/>
        <end position="1300"/>
    </location>
</feature>
<evidence type="ECO:0000256" key="1">
    <source>
        <dbReference type="SAM" id="Phobius"/>
    </source>
</evidence>